<reference evidence="4" key="1">
    <citation type="submission" date="2003-08" db="EMBL/GenBank/DDBJ databases">
        <authorList>
            <person name="Birren B."/>
            <person name="Nusbaum C."/>
            <person name="Abebe A."/>
            <person name="Abouelleil A."/>
            <person name="Adekoya E."/>
            <person name="Ait-zahra M."/>
            <person name="Allen N."/>
            <person name="Allen T."/>
            <person name="An P."/>
            <person name="Anderson M."/>
            <person name="Anderson S."/>
            <person name="Arachchi H."/>
            <person name="Armbruster J."/>
            <person name="Bachantsang P."/>
            <person name="Baldwin J."/>
            <person name="Barry A."/>
            <person name="Bayul T."/>
            <person name="Blitshsteyn B."/>
            <person name="Bloom T."/>
            <person name="Blye J."/>
            <person name="Boguslavskiy L."/>
            <person name="Borowsky M."/>
            <person name="Boukhgalter B."/>
            <person name="Brunache A."/>
            <person name="Butler J."/>
            <person name="Calixte N."/>
            <person name="Calvo S."/>
            <person name="Camarata J."/>
            <person name="Campo K."/>
            <person name="Chang J."/>
            <person name="Cheshatsang Y."/>
            <person name="Citroen M."/>
            <person name="Collymore A."/>
            <person name="Considine T."/>
            <person name="Cook A."/>
            <person name="Cooke P."/>
            <person name="Corum B."/>
            <person name="Cuomo C."/>
            <person name="David R."/>
            <person name="Dawoe T."/>
            <person name="Degray S."/>
            <person name="Dodge S."/>
            <person name="Dooley K."/>
            <person name="Dorje P."/>
            <person name="Dorjee K."/>
            <person name="Dorris L."/>
            <person name="Duffey N."/>
            <person name="Dupes A."/>
            <person name="Elkins T."/>
            <person name="Engels R."/>
            <person name="Erickson J."/>
            <person name="Farina A."/>
            <person name="Faro S."/>
            <person name="Ferreira P."/>
            <person name="Fischer H."/>
            <person name="Fitzgerald M."/>
            <person name="Foley K."/>
            <person name="Gage D."/>
            <person name="Galagan J."/>
            <person name="Gearin G."/>
            <person name="Gnerre S."/>
            <person name="Gnirke A."/>
            <person name="Goyette A."/>
            <person name="Graham J."/>
            <person name="Grandbois E."/>
            <person name="Gyaltsen K."/>
            <person name="Hafez N."/>
            <person name="Hagopian D."/>
            <person name="Hagos B."/>
            <person name="Hall J."/>
            <person name="Hatcher B."/>
            <person name="Heller A."/>
            <person name="Higgins H."/>
            <person name="Honan T."/>
            <person name="Horn A."/>
            <person name="Houde N."/>
            <person name="Hughes L."/>
            <person name="Hulme W."/>
            <person name="Husby E."/>
            <person name="Iliev I."/>
            <person name="Jaffe D."/>
            <person name="Jones C."/>
            <person name="Kamal M."/>
            <person name="Kamat A."/>
            <person name="Kamvysselis M."/>
            <person name="Karlsson E."/>
            <person name="Kells C."/>
            <person name="Kieu A."/>
            <person name="Kisner P."/>
            <person name="Kodira C."/>
            <person name="Kulbokas E."/>
            <person name="Labutti K."/>
            <person name="Lama D."/>
            <person name="Landers T."/>
            <person name="Leger J."/>
            <person name="Levine S."/>
            <person name="Lewis D."/>
            <person name="Lewis T."/>
            <person name="Lindblad-toh K."/>
            <person name="Liu X."/>
            <person name="Lokyitsang T."/>
            <person name="Lokyitsang Y."/>
            <person name="Lucien O."/>
            <person name="Lui A."/>
            <person name="Ma L.J."/>
            <person name="Mabbitt R."/>
            <person name="Macdonald J."/>
            <person name="Maclean C."/>
            <person name="Major J."/>
            <person name="Manning J."/>
            <person name="Marabella R."/>
            <person name="Maru K."/>
            <person name="Matthews C."/>
            <person name="Mauceli E."/>
            <person name="Mccarthy M."/>
            <person name="Mcdonough S."/>
            <person name="Mcghee T."/>
            <person name="Meldrim J."/>
            <person name="Meneus L."/>
            <person name="Mesirov J."/>
            <person name="Mihalev A."/>
            <person name="Mihova T."/>
            <person name="Mikkelsen T."/>
            <person name="Mlenga V."/>
            <person name="Moru K."/>
            <person name="Mozes J."/>
            <person name="Mulrain L."/>
            <person name="Munson G."/>
            <person name="Naylor J."/>
            <person name="Newes C."/>
            <person name="Nguyen C."/>
            <person name="Nguyen N."/>
            <person name="Nguyen T."/>
            <person name="Nicol R."/>
            <person name="Nielsen C."/>
            <person name="Nizzari M."/>
            <person name="Norbu C."/>
            <person name="Norbu N."/>
            <person name="O'donnell P."/>
            <person name="Okoawo O."/>
            <person name="O'leary S."/>
            <person name="Omotosho B."/>
            <person name="O'neill K."/>
            <person name="Osman S."/>
            <person name="Parker S."/>
            <person name="Perrin D."/>
            <person name="Phunkhang P."/>
            <person name="Piqani B."/>
            <person name="Purcell S."/>
            <person name="Rachupka T."/>
            <person name="Ramasamy U."/>
            <person name="Rameau R."/>
            <person name="Ray V."/>
            <person name="Raymond C."/>
            <person name="Retta R."/>
            <person name="Richardson S."/>
            <person name="Rise C."/>
            <person name="Rodriguez J."/>
            <person name="Rogers J."/>
            <person name="Rogov P."/>
            <person name="Rutman M."/>
            <person name="Schupbach R."/>
            <person name="Seaman C."/>
            <person name="Settipalli S."/>
            <person name="Sharpe T."/>
            <person name="Sheridan J."/>
            <person name="Sherpa N."/>
            <person name="Shi J."/>
            <person name="Smirnov S."/>
            <person name="Smith C."/>
            <person name="Sougnez C."/>
            <person name="Spencer B."/>
            <person name="Stalker J."/>
            <person name="Stange-thomann N."/>
            <person name="Stavropoulos S."/>
            <person name="Stetson K."/>
            <person name="Stone C."/>
            <person name="Stone S."/>
            <person name="Stubbs M."/>
            <person name="Talamas J."/>
            <person name="Tchuinga P."/>
            <person name="Tenzing P."/>
            <person name="Tesfaye S."/>
            <person name="Theodore J."/>
            <person name="Thoulutsang Y."/>
            <person name="Topham K."/>
            <person name="Towey S."/>
            <person name="Tsamla T."/>
            <person name="Tsomo N."/>
            <person name="Vallee D."/>
            <person name="Vassiliev H."/>
            <person name="Venkataraman V."/>
            <person name="Vinson J."/>
            <person name="Vo A."/>
            <person name="Wade C."/>
            <person name="Wang S."/>
            <person name="Wangchuk T."/>
            <person name="Wangdi T."/>
            <person name="Whittaker C."/>
            <person name="Wilkinson J."/>
            <person name="Wu Y."/>
            <person name="Wyman D."/>
            <person name="Yadav S."/>
            <person name="Yang S."/>
            <person name="Yang X."/>
            <person name="Yeager S."/>
            <person name="Yee E."/>
            <person name="Young G."/>
            <person name="Zainoun J."/>
            <person name="Zembeck L."/>
            <person name="Zimmer A."/>
            <person name="Zody M."/>
            <person name="Lander E."/>
        </authorList>
    </citation>
    <scope>NUCLEOTIDE SEQUENCE [LARGE SCALE GENOMIC DNA]</scope>
</reference>
<protein>
    <recommendedName>
        <fullName evidence="2">Calpain catalytic domain-containing protein</fullName>
    </recommendedName>
</protein>
<dbReference type="InterPro" id="IPR053033">
    <property type="entry name" value="Androglobin-like"/>
</dbReference>
<dbReference type="GO" id="GO:0004198">
    <property type="term" value="F:calcium-dependent cysteine-type endopeptidase activity"/>
    <property type="evidence" value="ECO:0007669"/>
    <property type="project" value="InterPro"/>
</dbReference>
<comment type="caution">
    <text evidence="1">Lacks conserved residue(s) required for the propagation of feature annotation.</text>
</comment>
<dbReference type="STRING" id="51511.ENSCSAVP00000017897"/>
<accession>H2ZJY1</accession>
<organism evidence="3 4">
    <name type="scientific">Ciona savignyi</name>
    <name type="common">Pacific transparent sea squirt</name>
    <dbReference type="NCBI Taxonomy" id="51511"/>
    <lineage>
        <taxon>Eukaryota</taxon>
        <taxon>Metazoa</taxon>
        <taxon>Chordata</taxon>
        <taxon>Tunicata</taxon>
        <taxon>Ascidiacea</taxon>
        <taxon>Phlebobranchia</taxon>
        <taxon>Cionidae</taxon>
        <taxon>Ciona</taxon>
    </lineage>
</organism>
<evidence type="ECO:0000256" key="1">
    <source>
        <dbReference type="PROSITE-ProRule" id="PRU00239"/>
    </source>
</evidence>
<dbReference type="Proteomes" id="UP000007875">
    <property type="component" value="Unassembled WGS sequence"/>
</dbReference>
<dbReference type="HOGENOM" id="CLU_118362_0_0_1"/>
<dbReference type="InParanoid" id="H2ZJY1"/>
<dbReference type="PANTHER" id="PTHR46298">
    <property type="entry name" value="ANDROGLOBIN"/>
    <property type="match status" value="1"/>
</dbReference>
<dbReference type="GeneTree" id="ENSGT00390000014904"/>
<dbReference type="eggNOG" id="KOG0045">
    <property type="taxonomic scope" value="Eukaryota"/>
</dbReference>
<proteinExistence type="predicted"/>
<dbReference type="SUPFAM" id="SSF54001">
    <property type="entry name" value="Cysteine proteinases"/>
    <property type="match status" value="1"/>
</dbReference>
<evidence type="ECO:0000313" key="3">
    <source>
        <dbReference type="Ensembl" id="ENSCSAVP00000017897.1"/>
    </source>
</evidence>
<dbReference type="Ensembl" id="ENSCSAVT00000018091.1">
    <property type="protein sequence ID" value="ENSCSAVP00000017897.1"/>
    <property type="gene ID" value="ENSCSAVG00000010529.1"/>
</dbReference>
<dbReference type="GO" id="GO:0006508">
    <property type="term" value="P:proteolysis"/>
    <property type="evidence" value="ECO:0007669"/>
    <property type="project" value="InterPro"/>
</dbReference>
<feature type="domain" description="Calpain catalytic" evidence="2">
    <location>
        <begin position="51"/>
        <end position="196"/>
    </location>
</feature>
<sequence>KGKPKAFPLWPEFNENDINAEKWEKGKSPSLQFFEDPEGRLEMPSSLAVDSWKRPQDFMLGKIPVVVENETEFDLLPCNEHIYHSQLMRSIITQMSTMWKMNNNNLPDSQTSSVDEDSIWRPWDHIYSMCKATKGHMPLHNPYGKYVVRLFWMGHWRKIVVDDQIPFDANDQILLPTTTLTHELWPMLLSKALIKIAAIE</sequence>
<dbReference type="AlphaFoldDB" id="H2ZJY1"/>
<evidence type="ECO:0000259" key="2">
    <source>
        <dbReference type="PROSITE" id="PS50203"/>
    </source>
</evidence>
<reference evidence="3" key="2">
    <citation type="submission" date="2025-08" db="UniProtKB">
        <authorList>
            <consortium name="Ensembl"/>
        </authorList>
    </citation>
    <scope>IDENTIFICATION</scope>
</reference>
<reference evidence="3" key="3">
    <citation type="submission" date="2025-09" db="UniProtKB">
        <authorList>
            <consortium name="Ensembl"/>
        </authorList>
    </citation>
    <scope>IDENTIFICATION</scope>
</reference>
<dbReference type="InterPro" id="IPR001300">
    <property type="entry name" value="Peptidase_C2_calpain_cat"/>
</dbReference>
<dbReference type="OMA" id="LYWMVRI"/>
<evidence type="ECO:0000313" key="4">
    <source>
        <dbReference type="Proteomes" id="UP000007875"/>
    </source>
</evidence>
<dbReference type="PROSITE" id="PS50203">
    <property type="entry name" value="CALPAIN_CAT"/>
    <property type="match status" value="1"/>
</dbReference>
<dbReference type="InterPro" id="IPR038765">
    <property type="entry name" value="Papain-like_cys_pep_sf"/>
</dbReference>
<dbReference type="PANTHER" id="PTHR46298:SF1">
    <property type="entry name" value="ANDROGLOBIN"/>
    <property type="match status" value="1"/>
</dbReference>
<name>H2ZJY1_CIOSA</name>
<dbReference type="Pfam" id="PF00648">
    <property type="entry name" value="Peptidase_C2"/>
    <property type="match status" value="1"/>
</dbReference>
<keyword evidence="4" id="KW-1185">Reference proteome</keyword>